<dbReference type="EC" id="4.3.2.-" evidence="2"/>
<dbReference type="PANTHER" id="PTHR43510:SF1">
    <property type="entry name" value="AMINOTRANSFERASE FUNCTION, HYPOTHETICAL (EUROFUNG)"/>
    <property type="match status" value="1"/>
</dbReference>
<feature type="domain" description="Aminotransferase class I/classII large" evidence="1">
    <location>
        <begin position="49"/>
        <end position="351"/>
    </location>
</feature>
<dbReference type="PANTHER" id="PTHR43510">
    <property type="entry name" value="AMINOTRANSFERASE FUNCTION, HYPOTHETICAL (EUROFUNG)"/>
    <property type="match status" value="1"/>
</dbReference>
<dbReference type="InterPro" id="IPR015424">
    <property type="entry name" value="PyrdxlP-dep_Trfase"/>
</dbReference>
<accession>A0A0P8W5V2</accession>
<proteinExistence type="predicted"/>
<evidence type="ECO:0000313" key="3">
    <source>
        <dbReference type="Proteomes" id="UP000050326"/>
    </source>
</evidence>
<evidence type="ECO:0000259" key="1">
    <source>
        <dbReference type="Pfam" id="PF00155"/>
    </source>
</evidence>
<sequence>MKIAPFKLERYFANYEFNTSFLLCTSDCESMSIGELLSLEKGSEDEFKNHWLGYTESQGNPVLKEEISRFYEKTSASEILVHSGAEEAIFTFMNAVLKYKDHIIVHYPCYQSLFEIAHSIGCEITKWEVKEENNWELDIGFLKENIKENTKAIIINCPHNPTGYLMSKEKLYEITNIAKHHNIFLFSDEVYRYLEYDEKDRIPAACDIYDNAVSLGVMSKTFGLPGLRIGWIATKNKESYNNMAAFKDYTTICNSAPSEFLSIIALKNKEKIIERNKAIVIRNLTLLDAFFERYSDFFTWVRPKAGSIGFPGIKTGVDIEKFCIDLVEKSGVLLLPGTYYDSNSRNFRIGFGRYNMPEALEHFHEYFKIQNNL</sequence>
<keyword evidence="3" id="KW-1185">Reference proteome</keyword>
<dbReference type="PATRIC" id="fig|36849.3.peg.3516"/>
<organism evidence="2 3">
    <name type="scientific">Oxobacter pfennigii</name>
    <dbReference type="NCBI Taxonomy" id="36849"/>
    <lineage>
        <taxon>Bacteria</taxon>
        <taxon>Bacillati</taxon>
        <taxon>Bacillota</taxon>
        <taxon>Clostridia</taxon>
        <taxon>Eubacteriales</taxon>
        <taxon>Clostridiaceae</taxon>
        <taxon>Oxobacter</taxon>
    </lineage>
</organism>
<dbReference type="Gene3D" id="3.90.1150.10">
    <property type="entry name" value="Aspartate Aminotransferase, domain 1"/>
    <property type="match status" value="1"/>
</dbReference>
<comment type="caution">
    <text evidence="2">The sequence shown here is derived from an EMBL/GenBank/DDBJ whole genome shotgun (WGS) entry which is preliminary data.</text>
</comment>
<dbReference type="STRING" id="36849.OXPF_33210"/>
<dbReference type="CDD" id="cd00609">
    <property type="entry name" value="AAT_like"/>
    <property type="match status" value="1"/>
</dbReference>
<dbReference type="Gene3D" id="3.40.640.10">
    <property type="entry name" value="Type I PLP-dependent aspartate aminotransferase-like (Major domain)"/>
    <property type="match status" value="1"/>
</dbReference>
<dbReference type="EMBL" id="LKET01000043">
    <property type="protein sequence ID" value="KPU43071.1"/>
    <property type="molecule type" value="Genomic_DNA"/>
</dbReference>
<dbReference type="Proteomes" id="UP000050326">
    <property type="component" value="Unassembled WGS sequence"/>
</dbReference>
<dbReference type="GO" id="GO:0016829">
    <property type="term" value="F:lyase activity"/>
    <property type="evidence" value="ECO:0007669"/>
    <property type="project" value="UniProtKB-KW"/>
</dbReference>
<keyword evidence="2" id="KW-0456">Lyase</keyword>
<dbReference type="OrthoDB" id="9802328at2"/>
<dbReference type="InterPro" id="IPR015421">
    <property type="entry name" value="PyrdxlP-dep_Trfase_major"/>
</dbReference>
<evidence type="ECO:0000313" key="2">
    <source>
        <dbReference type="EMBL" id="KPU43071.1"/>
    </source>
</evidence>
<dbReference type="AlphaFoldDB" id="A0A0P8W5V2"/>
<dbReference type="GO" id="GO:0030170">
    <property type="term" value="F:pyridoxal phosphate binding"/>
    <property type="evidence" value="ECO:0007669"/>
    <property type="project" value="InterPro"/>
</dbReference>
<dbReference type="RefSeq" id="WP_054876317.1">
    <property type="nucleotide sequence ID" value="NZ_LKET01000043.1"/>
</dbReference>
<reference evidence="2 3" key="1">
    <citation type="submission" date="2015-09" db="EMBL/GenBank/DDBJ databases">
        <title>Genome sequence of Oxobacter pfennigii DSM 3222.</title>
        <authorList>
            <person name="Poehlein A."/>
            <person name="Bengelsdorf F.R."/>
            <person name="Schiel-Bengelsdorf B."/>
            <person name="Duerre P."/>
            <person name="Daniel R."/>
        </authorList>
    </citation>
    <scope>NUCLEOTIDE SEQUENCE [LARGE SCALE GENOMIC DNA]</scope>
    <source>
        <strain evidence="2 3">DSM 3222</strain>
    </source>
</reference>
<name>A0A0P8W5V2_9CLOT</name>
<dbReference type="SUPFAM" id="SSF53383">
    <property type="entry name" value="PLP-dependent transferases"/>
    <property type="match status" value="1"/>
</dbReference>
<dbReference type="InterPro" id="IPR004839">
    <property type="entry name" value="Aminotransferase_I/II_large"/>
</dbReference>
<protein>
    <submittedName>
        <fullName evidence="2">Capreomycidine synthase</fullName>
        <ecNumber evidence="2">4.3.2.-</ecNumber>
    </submittedName>
</protein>
<dbReference type="Pfam" id="PF00155">
    <property type="entry name" value="Aminotran_1_2"/>
    <property type="match status" value="1"/>
</dbReference>
<gene>
    <name evidence="2" type="primary">vioD</name>
    <name evidence="2" type="ORF">OXPF_33210</name>
</gene>
<dbReference type="InterPro" id="IPR015422">
    <property type="entry name" value="PyrdxlP-dep_Trfase_small"/>
</dbReference>